<proteinExistence type="predicted"/>
<name>X1TTL9_9ZZZZ</name>
<feature type="transmembrane region" description="Helical" evidence="1">
    <location>
        <begin position="189"/>
        <end position="206"/>
    </location>
</feature>
<organism evidence="2">
    <name type="scientific">marine sediment metagenome</name>
    <dbReference type="NCBI Taxonomy" id="412755"/>
    <lineage>
        <taxon>unclassified sequences</taxon>
        <taxon>metagenomes</taxon>
        <taxon>ecological metagenomes</taxon>
    </lineage>
</organism>
<comment type="caution">
    <text evidence="2">The sequence shown here is derived from an EMBL/GenBank/DDBJ whole genome shotgun (WGS) entry which is preliminary data.</text>
</comment>
<keyword evidence="1" id="KW-0812">Transmembrane</keyword>
<evidence type="ECO:0000313" key="2">
    <source>
        <dbReference type="EMBL" id="GAI90905.1"/>
    </source>
</evidence>
<dbReference type="AlphaFoldDB" id="X1TTL9"/>
<protein>
    <submittedName>
        <fullName evidence="2">Uncharacterized protein</fullName>
    </submittedName>
</protein>
<feature type="transmembrane region" description="Helical" evidence="1">
    <location>
        <begin position="212"/>
        <end position="231"/>
    </location>
</feature>
<keyword evidence="1" id="KW-0472">Membrane</keyword>
<dbReference type="EMBL" id="BARW01015112">
    <property type="protein sequence ID" value="GAI90905.1"/>
    <property type="molecule type" value="Genomic_DNA"/>
</dbReference>
<accession>X1TTL9</accession>
<evidence type="ECO:0000256" key="1">
    <source>
        <dbReference type="SAM" id="Phobius"/>
    </source>
</evidence>
<gene>
    <name evidence="2" type="ORF">S12H4_26598</name>
</gene>
<reference evidence="2" key="1">
    <citation type="journal article" date="2014" name="Front. Microbiol.">
        <title>High frequency of phylogenetically diverse reductive dehalogenase-homologous genes in deep subseafloor sedimentary metagenomes.</title>
        <authorList>
            <person name="Kawai M."/>
            <person name="Futagami T."/>
            <person name="Toyoda A."/>
            <person name="Takaki Y."/>
            <person name="Nishi S."/>
            <person name="Hori S."/>
            <person name="Arai W."/>
            <person name="Tsubouchi T."/>
            <person name="Morono Y."/>
            <person name="Uchiyama I."/>
            <person name="Ito T."/>
            <person name="Fujiyama A."/>
            <person name="Inagaki F."/>
            <person name="Takami H."/>
        </authorList>
    </citation>
    <scope>NUCLEOTIDE SEQUENCE</scope>
    <source>
        <strain evidence="2">Expedition CK06-06</strain>
    </source>
</reference>
<feature type="transmembrane region" description="Helical" evidence="1">
    <location>
        <begin position="163"/>
        <end position="182"/>
    </location>
</feature>
<sequence length="237" mass="25767">MPKTDYNGQTILHLVRNDIVYNIMIIKDGEVLGTFNNIIAFCEDFTIGDCKLSLTAFDSVESVFDYNTELGITFNEPTFDETTRIITFNFLSTDGTAKEVLMNVTRSDIFGNRTVCEDSLTSAGGTLACSVNPNIDESILSVSVYVDGLDTAHSTVKLDDEGYGAGGYLVFFVMAITIILLFSGSKSGILISIFLSFVAAVGLNLIRGDVIGVGASGLWLILIVVLAIWKLNKERIQ</sequence>
<keyword evidence="1" id="KW-1133">Transmembrane helix</keyword>